<protein>
    <submittedName>
        <fullName evidence="1">Uncharacterized protein</fullName>
    </submittedName>
</protein>
<dbReference type="KEGG" id="mej:Q7A_1743"/>
<dbReference type="Pfam" id="PF11006">
    <property type="entry name" value="DUF2845"/>
    <property type="match status" value="1"/>
</dbReference>
<proteinExistence type="predicted"/>
<evidence type="ECO:0000313" key="1">
    <source>
        <dbReference type="EMBL" id="AFI84565.1"/>
    </source>
</evidence>
<dbReference type="EMBL" id="CP003390">
    <property type="protein sequence ID" value="AFI84565.1"/>
    <property type="molecule type" value="Genomic_DNA"/>
</dbReference>
<dbReference type="InterPro" id="IPR021268">
    <property type="entry name" value="DUF2845"/>
</dbReference>
<reference evidence="1 2" key="1">
    <citation type="journal article" date="2012" name="J. Bacteriol.">
        <title>Complete genome sequences of Methylophaga sp. strain JAM1 and Methylophaga sp. strain JAM7.</title>
        <authorList>
            <person name="Villeneuve C."/>
            <person name="Martineau C."/>
            <person name="Mauffrey F."/>
            <person name="Villemur R."/>
        </authorList>
    </citation>
    <scope>NUCLEOTIDE SEQUENCE [LARGE SCALE GENOMIC DNA]</scope>
    <source>
        <strain evidence="1 2">JAM1</strain>
    </source>
</reference>
<dbReference type="Proteomes" id="UP000009144">
    <property type="component" value="Chromosome"/>
</dbReference>
<dbReference type="AlphaFoldDB" id="I1XJJ6"/>
<accession>I1XJJ6</accession>
<dbReference type="RefSeq" id="WP_014706936.1">
    <property type="nucleotide sequence ID" value="NC_017857.3"/>
</dbReference>
<reference evidence="1 2" key="2">
    <citation type="journal article" date="2013" name="Int. J. Syst. Evol. Microbiol.">
        <title>Methylophaga nitratireducenticrescens sp. nov. and Methylophaga frappieri sp. nov., isolated from the biofilm of the methanol-fed denitrification system treating the seawater at the Montreal Biodome.</title>
        <authorList>
            <person name="Villeneuve C."/>
            <person name="Martineau C."/>
            <person name="Mauffrey F."/>
            <person name="Villemur R."/>
        </authorList>
    </citation>
    <scope>NUCLEOTIDE SEQUENCE [LARGE SCALE GENOMIC DNA]</scope>
    <source>
        <strain evidence="1 2">JAM1</strain>
    </source>
</reference>
<dbReference type="PATRIC" id="fig|754476.3.peg.1722"/>
<dbReference type="STRING" id="754476.Q7A_1743"/>
<gene>
    <name evidence="1" type="ordered locus">Q7A_1743</name>
</gene>
<sequence length="112" mass="12501">MQLSTLLVPMTALLFSGSVFAGSASSHEESMACGANNITIGMSTDDIKAICGQFWEPAFISKHTRPVLRKVADSDEENDYFEKWLYRVVEHQETHVVIKNGQIVKIFNTPQP</sequence>
<dbReference type="HOGENOM" id="CLU_2155416_0_0_6"/>
<organism evidence="1 2">
    <name type="scientific">Methylophaga nitratireducenticrescens</name>
    <dbReference type="NCBI Taxonomy" id="754476"/>
    <lineage>
        <taxon>Bacteria</taxon>
        <taxon>Pseudomonadati</taxon>
        <taxon>Pseudomonadota</taxon>
        <taxon>Gammaproteobacteria</taxon>
        <taxon>Thiotrichales</taxon>
        <taxon>Piscirickettsiaceae</taxon>
        <taxon>Methylophaga</taxon>
    </lineage>
</organism>
<keyword evidence="2" id="KW-1185">Reference proteome</keyword>
<name>I1XJJ6_METNJ</name>
<evidence type="ECO:0000313" key="2">
    <source>
        <dbReference type="Proteomes" id="UP000009144"/>
    </source>
</evidence>